<feature type="transmembrane region" description="Helical" evidence="2">
    <location>
        <begin position="12"/>
        <end position="34"/>
    </location>
</feature>
<organism evidence="3 5">
    <name type="scientific">Pseudoalteromonas maricaloris</name>
    <dbReference type="NCBI Taxonomy" id="184924"/>
    <lineage>
        <taxon>Bacteria</taxon>
        <taxon>Pseudomonadati</taxon>
        <taxon>Pseudomonadota</taxon>
        <taxon>Gammaproteobacteria</taxon>
        <taxon>Alteromonadales</taxon>
        <taxon>Pseudoalteromonadaceae</taxon>
        <taxon>Pseudoalteromonas</taxon>
    </lineage>
</organism>
<dbReference type="Pfam" id="PF16732">
    <property type="entry name" value="ComP_DUS"/>
    <property type="match status" value="1"/>
</dbReference>
<evidence type="ECO:0000256" key="1">
    <source>
        <dbReference type="ARBA" id="ARBA00022481"/>
    </source>
</evidence>
<keyword evidence="2" id="KW-1133">Transmembrane helix</keyword>
<dbReference type="PRINTS" id="PR00813">
    <property type="entry name" value="BCTERIALGSPG"/>
</dbReference>
<name>A0A8I2KKU6_9GAMM</name>
<keyword evidence="1" id="KW-0488">Methylation</keyword>
<dbReference type="AlphaFoldDB" id="A0A8I2KKU6"/>
<dbReference type="GO" id="GO:0043683">
    <property type="term" value="P:type IV pilus assembly"/>
    <property type="evidence" value="ECO:0007669"/>
    <property type="project" value="InterPro"/>
</dbReference>
<dbReference type="InterPro" id="IPR031982">
    <property type="entry name" value="PilE-like"/>
</dbReference>
<sequence length="145" mass="15766">MRRNSTLDKAISGFTLIEVMIVVVIIGILSAIAYPNYTEYVRRGARADAMTLLLDAANKQEQFFVDNRAYSDNLAAIGVATATENGYFNVTLENVTADTFRIVATAAAGPVRGDEQCPALTIDELGVRGVTGTTNQDAIDRCWER</sequence>
<accession>A0A8I2KKU6</accession>
<evidence type="ECO:0000313" key="3">
    <source>
        <dbReference type="EMBL" id="NLR19896.1"/>
    </source>
</evidence>
<dbReference type="SUPFAM" id="SSF54523">
    <property type="entry name" value="Pili subunits"/>
    <property type="match status" value="1"/>
</dbReference>
<dbReference type="InterPro" id="IPR012902">
    <property type="entry name" value="N_methyl_site"/>
</dbReference>
<gene>
    <name evidence="3" type="ORF">F9Y85_00845</name>
    <name evidence="4" type="ORF">R5H13_12715</name>
</gene>
<evidence type="ECO:0000313" key="5">
    <source>
        <dbReference type="Proteomes" id="UP000646877"/>
    </source>
</evidence>
<dbReference type="Pfam" id="PF07963">
    <property type="entry name" value="N_methyl"/>
    <property type="match status" value="1"/>
</dbReference>
<evidence type="ECO:0000313" key="6">
    <source>
        <dbReference type="Proteomes" id="UP001304419"/>
    </source>
</evidence>
<reference evidence="4 6" key="2">
    <citation type="submission" date="2023-10" db="EMBL/GenBank/DDBJ databases">
        <title>To unveil natural product biosynthetic capacity in Pseudoalteromonas.</title>
        <authorList>
            <person name="Wang J."/>
        </authorList>
    </citation>
    <scope>NUCLEOTIDE SEQUENCE [LARGE SCALE GENOMIC DNA]</scope>
    <source>
        <strain evidence="4 6">DSM 15914</strain>
    </source>
</reference>
<protein>
    <submittedName>
        <fullName evidence="3">Prepilin-type N-terminal cleavage/methylation domain-containing protein</fullName>
    </submittedName>
    <submittedName>
        <fullName evidence="4">Type IV pilin protein</fullName>
    </submittedName>
</protein>
<evidence type="ECO:0000256" key="2">
    <source>
        <dbReference type="SAM" id="Phobius"/>
    </source>
</evidence>
<dbReference type="InterPro" id="IPR000983">
    <property type="entry name" value="Bac_GSPG_pilin"/>
</dbReference>
<dbReference type="EMBL" id="WEIA01000001">
    <property type="protein sequence ID" value="NLR19896.1"/>
    <property type="molecule type" value="Genomic_DNA"/>
</dbReference>
<dbReference type="PROSITE" id="PS00409">
    <property type="entry name" value="PROKAR_NTER_METHYL"/>
    <property type="match status" value="1"/>
</dbReference>
<keyword evidence="2" id="KW-0812">Transmembrane</keyword>
<reference evidence="3" key="1">
    <citation type="submission" date="2019-10" db="EMBL/GenBank/DDBJ databases">
        <authorList>
            <person name="Paulsen S."/>
        </authorList>
    </citation>
    <scope>NUCLEOTIDE SEQUENCE</scope>
    <source>
        <strain evidence="3">LMG 19692</strain>
    </source>
</reference>
<evidence type="ECO:0000313" key="4">
    <source>
        <dbReference type="EMBL" id="WOX27518.1"/>
    </source>
</evidence>
<dbReference type="Proteomes" id="UP000646877">
    <property type="component" value="Unassembled WGS sequence"/>
</dbReference>
<keyword evidence="2" id="KW-0472">Membrane</keyword>
<dbReference type="GO" id="GO:0015627">
    <property type="term" value="C:type II protein secretion system complex"/>
    <property type="evidence" value="ECO:0007669"/>
    <property type="project" value="InterPro"/>
</dbReference>
<proteinExistence type="predicted"/>
<dbReference type="RefSeq" id="WP_045990208.1">
    <property type="nucleotide sequence ID" value="NZ_CBCSDF010000003.1"/>
</dbReference>
<dbReference type="InterPro" id="IPR045584">
    <property type="entry name" value="Pilin-like"/>
</dbReference>
<dbReference type="EMBL" id="CP137578">
    <property type="protein sequence ID" value="WOX27518.1"/>
    <property type="molecule type" value="Genomic_DNA"/>
</dbReference>
<dbReference type="Proteomes" id="UP001304419">
    <property type="component" value="Chromosome 1"/>
</dbReference>
<dbReference type="GO" id="GO:0015628">
    <property type="term" value="P:protein secretion by the type II secretion system"/>
    <property type="evidence" value="ECO:0007669"/>
    <property type="project" value="InterPro"/>
</dbReference>
<keyword evidence="6" id="KW-1185">Reference proteome</keyword>
<dbReference type="Gene3D" id="3.30.700.10">
    <property type="entry name" value="Glycoprotein, Type 4 Pilin"/>
    <property type="match status" value="1"/>
</dbReference>
<dbReference type="NCBIfam" id="TIGR02532">
    <property type="entry name" value="IV_pilin_GFxxxE"/>
    <property type="match status" value="1"/>
</dbReference>